<dbReference type="Proteomes" id="UP000502706">
    <property type="component" value="Chromosome"/>
</dbReference>
<sequence length="95" mass="10434">MHELDDYFLPSVKFVVEEIADSVMSSGYRNRVSYGAKVGVRVGPDHLLALNVPTGGFLTEPAPEDLMGFEESDSDSPRSQRDFRSDQNNAILNAG</sequence>
<feature type="region of interest" description="Disordered" evidence="1">
    <location>
        <begin position="61"/>
        <end position="95"/>
    </location>
</feature>
<accession>A0A6G8Q0M0</accession>
<evidence type="ECO:0000313" key="2">
    <source>
        <dbReference type="EMBL" id="QIN79978.1"/>
    </source>
</evidence>
<organism evidence="2 3">
    <name type="scientific">Rubrobacter marinus</name>
    <dbReference type="NCBI Taxonomy" id="2653852"/>
    <lineage>
        <taxon>Bacteria</taxon>
        <taxon>Bacillati</taxon>
        <taxon>Actinomycetota</taxon>
        <taxon>Rubrobacteria</taxon>
        <taxon>Rubrobacterales</taxon>
        <taxon>Rubrobacteraceae</taxon>
        <taxon>Rubrobacter</taxon>
    </lineage>
</organism>
<evidence type="ECO:0000256" key="1">
    <source>
        <dbReference type="SAM" id="MobiDB-lite"/>
    </source>
</evidence>
<dbReference type="RefSeq" id="WP_166397653.1">
    <property type="nucleotide sequence ID" value="NZ_CP045121.1"/>
</dbReference>
<feature type="compositionally biased region" description="Polar residues" evidence="1">
    <location>
        <begin position="86"/>
        <end position="95"/>
    </location>
</feature>
<name>A0A6G8Q0M0_9ACTN</name>
<keyword evidence="3" id="KW-1185">Reference proteome</keyword>
<reference evidence="2 3" key="1">
    <citation type="submission" date="2019-10" db="EMBL/GenBank/DDBJ databases">
        <title>Rubrobacter sp nov SCSIO 52915 isolated from a deep-sea sediment in the South China Sea.</title>
        <authorList>
            <person name="Chen R.W."/>
        </authorList>
    </citation>
    <scope>NUCLEOTIDE SEQUENCE [LARGE SCALE GENOMIC DNA]</scope>
    <source>
        <strain evidence="2 3">SCSIO 52915</strain>
    </source>
</reference>
<dbReference type="KEGG" id="rmar:GBA65_17260"/>
<dbReference type="EMBL" id="CP045121">
    <property type="protein sequence ID" value="QIN79978.1"/>
    <property type="molecule type" value="Genomic_DNA"/>
</dbReference>
<gene>
    <name evidence="2" type="ORF">GBA65_17260</name>
</gene>
<protein>
    <submittedName>
        <fullName evidence="2">Uncharacterized protein</fullName>
    </submittedName>
</protein>
<feature type="compositionally biased region" description="Basic and acidic residues" evidence="1">
    <location>
        <begin position="75"/>
        <end position="85"/>
    </location>
</feature>
<evidence type="ECO:0000313" key="3">
    <source>
        <dbReference type="Proteomes" id="UP000502706"/>
    </source>
</evidence>
<dbReference type="AlphaFoldDB" id="A0A6G8Q0M0"/>
<proteinExistence type="predicted"/>